<dbReference type="EMBL" id="OX596095">
    <property type="protein sequence ID" value="CAM9473344.1"/>
    <property type="molecule type" value="Genomic_DNA"/>
</dbReference>
<sequence length="65" mass="7946">MQRNYTNKMQKEKSLRNKRKHARGKTYSHTWPRAKALKSLSKQEKMDRMEGSIKQWTSHLEKERE</sequence>
<gene>
    <name evidence="1" type="ORF">MRATA1EN22A_LOCUS3000</name>
</gene>
<proteinExistence type="predicted"/>
<dbReference type="Proteomes" id="UP001162501">
    <property type="component" value="Chromosome 11"/>
</dbReference>
<reference evidence="1" key="2">
    <citation type="submission" date="2025-03" db="EMBL/GenBank/DDBJ databases">
        <authorList>
            <consortium name="ELIXIR-Norway"/>
            <consortium name="Elixir Norway"/>
        </authorList>
    </citation>
    <scope>NUCLEOTIDE SEQUENCE</scope>
</reference>
<accession>A0AC59Y8W2</accession>
<reference evidence="1" key="1">
    <citation type="submission" date="2023-05" db="EMBL/GenBank/DDBJ databases">
        <authorList>
            <consortium name="ELIXIR-Norway"/>
        </authorList>
    </citation>
    <scope>NUCLEOTIDE SEQUENCE</scope>
</reference>
<protein>
    <submittedName>
        <fullName evidence="1">Uncharacterized protein</fullName>
    </submittedName>
</protein>
<feature type="non-terminal residue" evidence="1">
    <location>
        <position position="65"/>
    </location>
</feature>
<evidence type="ECO:0000313" key="2">
    <source>
        <dbReference type="Proteomes" id="UP001162501"/>
    </source>
</evidence>
<name>A0AC59Y8W2_RANTA</name>
<organism evidence="1 2">
    <name type="scientific">Rangifer tarandus platyrhynchus</name>
    <name type="common">Svalbard reindeer</name>
    <dbReference type="NCBI Taxonomy" id="3082113"/>
    <lineage>
        <taxon>Eukaryota</taxon>
        <taxon>Metazoa</taxon>
        <taxon>Chordata</taxon>
        <taxon>Craniata</taxon>
        <taxon>Vertebrata</taxon>
        <taxon>Euteleostomi</taxon>
        <taxon>Mammalia</taxon>
        <taxon>Eutheria</taxon>
        <taxon>Laurasiatheria</taxon>
        <taxon>Artiodactyla</taxon>
        <taxon>Ruminantia</taxon>
        <taxon>Pecora</taxon>
        <taxon>Cervidae</taxon>
        <taxon>Odocoileinae</taxon>
        <taxon>Rangifer</taxon>
    </lineage>
</organism>
<evidence type="ECO:0000313" key="1">
    <source>
        <dbReference type="EMBL" id="CAM9473344.1"/>
    </source>
</evidence>